<reference evidence="1" key="3">
    <citation type="submission" date="2025-09" db="UniProtKB">
        <authorList>
            <consortium name="Ensembl"/>
        </authorList>
    </citation>
    <scope>IDENTIFICATION</scope>
    <source>
        <strain evidence="1">breed Abyssinian</strain>
    </source>
</reference>
<evidence type="ECO:0000313" key="2">
    <source>
        <dbReference type="Proteomes" id="UP000823872"/>
    </source>
</evidence>
<dbReference type="InterPro" id="IPR013783">
    <property type="entry name" value="Ig-like_fold"/>
</dbReference>
<accession>A0ABI7WUP7</accession>
<evidence type="ECO:0008006" key="3">
    <source>
        <dbReference type="Google" id="ProtNLM"/>
    </source>
</evidence>
<dbReference type="PANTHER" id="PTHR46500:SF1">
    <property type="entry name" value="CILIA- AND FLAGELLA-ASSOCIATED PROTEIN 221"/>
    <property type="match status" value="1"/>
</dbReference>
<dbReference type="PANTHER" id="PTHR46500">
    <property type="entry name" value="CILIA- AND FLAGELLA-ASSOCIATED PROTEIN 221"/>
    <property type="match status" value="1"/>
</dbReference>
<dbReference type="GeneTree" id="ENSGT00390000006925"/>
<name>A0ABI7WUP7_FELCA</name>
<sequence length="370" mass="42797">MAVVKTPSRELNSAKEPFTNVSPLLLRSLVEEPKKRTPVPNHLLESKVYAKLLNNKVIQAKPGVVHFGGYQVEEQHQQILHLVNISNEDTHVHILPPQTEYFQIKYVKKEHHLVPGLSLTITITFSPDEWRYYYDCIRVHCKGDDTLLIPIHAYPVMNTLDFPSFINLSDVLLGERLEEFERLNALSKRVDVPPEKAMTHINFHRLPPKIKPPKIKEIEYHDLRFPVDLSNPFAVATVLNQEPGKLKIKELREVLDQGNEISKTRQMKEALFEQKVRQDTYEEMENHLKWQVHLGKDHVSLKFKKDLIEERQRENAKYKVRITVSLMSLIAPDRSNSGYMQDATSGERKLKVGGRKLMTSSLLTINQGRP</sequence>
<evidence type="ECO:0000313" key="1">
    <source>
        <dbReference type="Ensembl" id="ENSFCTP00005013258.1"/>
    </source>
</evidence>
<dbReference type="Gene3D" id="2.60.40.10">
    <property type="entry name" value="Immunoglobulins"/>
    <property type="match status" value="1"/>
</dbReference>
<dbReference type="Ensembl" id="ENSFCTT00005020279.1">
    <property type="protein sequence ID" value="ENSFCTP00005013258.1"/>
    <property type="gene ID" value="ENSFCTG00005007306.1"/>
</dbReference>
<reference evidence="1" key="2">
    <citation type="submission" date="2025-08" db="UniProtKB">
        <authorList>
            <consortium name="Ensembl"/>
        </authorList>
    </citation>
    <scope>IDENTIFICATION</scope>
    <source>
        <strain evidence="1">breed Abyssinian</strain>
    </source>
</reference>
<keyword evidence="2" id="KW-1185">Reference proteome</keyword>
<dbReference type="InterPro" id="IPR029676">
    <property type="entry name" value="CFAP221"/>
</dbReference>
<gene>
    <name evidence="1" type="primary">CFAP221</name>
</gene>
<reference evidence="1 2" key="1">
    <citation type="submission" date="2021-02" db="EMBL/GenBank/DDBJ databases">
        <title>Safari Cat Assemblies.</title>
        <authorList>
            <person name="Bredemeyer K.R."/>
            <person name="Murphy W.J."/>
        </authorList>
    </citation>
    <scope>NUCLEOTIDE SEQUENCE [LARGE SCALE GENOMIC DNA]</scope>
</reference>
<dbReference type="Proteomes" id="UP000823872">
    <property type="component" value="Chromosome C1"/>
</dbReference>
<protein>
    <recommendedName>
        <fullName evidence="3">Cilia and flagella associated protein 221</fullName>
    </recommendedName>
</protein>
<organism evidence="1 2">
    <name type="scientific">Felis catus</name>
    <name type="common">Cat</name>
    <name type="synonym">Felis silvestris catus</name>
    <dbReference type="NCBI Taxonomy" id="9685"/>
    <lineage>
        <taxon>Eukaryota</taxon>
        <taxon>Metazoa</taxon>
        <taxon>Chordata</taxon>
        <taxon>Craniata</taxon>
        <taxon>Vertebrata</taxon>
        <taxon>Euteleostomi</taxon>
        <taxon>Mammalia</taxon>
        <taxon>Eutheria</taxon>
        <taxon>Laurasiatheria</taxon>
        <taxon>Carnivora</taxon>
        <taxon>Feliformia</taxon>
        <taxon>Felidae</taxon>
        <taxon>Felinae</taxon>
        <taxon>Felis</taxon>
    </lineage>
</organism>
<dbReference type="Pfam" id="PF24771">
    <property type="entry name" value="Ig_CFAP74_1st"/>
    <property type="match status" value="1"/>
</dbReference>
<proteinExistence type="predicted"/>